<dbReference type="GO" id="GO:0008270">
    <property type="term" value="F:zinc ion binding"/>
    <property type="evidence" value="ECO:0007669"/>
    <property type="project" value="InterPro"/>
</dbReference>
<evidence type="ECO:0000256" key="1">
    <source>
        <dbReference type="ARBA" id="ARBA00022723"/>
    </source>
</evidence>
<dbReference type="GO" id="GO:0003676">
    <property type="term" value="F:nucleic acid binding"/>
    <property type="evidence" value="ECO:0007669"/>
    <property type="project" value="InterPro"/>
</dbReference>
<sequence>MENWIQHVANPKKLYLAWQAPENFNERFRWIVAELLPDPAGLSLRYVDDPEEFKRLNSGKTIERIRELGYAGYPAFNQKRSLHTEGVVDALLRRLPPRSRPDFDAYKKLFRLAPDLVLSDIALLAMTEAKLPSDGFSVVNPFDTEGANLDLMLEIAGYRHYASTLSSPPRVGDRVVIVDEPENSYDENAVMVTRGGEKIGNINRLQAKAFRSWLNERQVEAVIERLNGRPDHPRAFVFVKVRLVANQFAA</sequence>
<evidence type="ECO:0000256" key="2">
    <source>
        <dbReference type="ARBA" id="ARBA00022801"/>
    </source>
</evidence>
<evidence type="ECO:0000313" key="4">
    <source>
        <dbReference type="EMBL" id="MBB2177026.1"/>
    </source>
</evidence>
<evidence type="ECO:0000313" key="5">
    <source>
        <dbReference type="Proteomes" id="UP000561066"/>
    </source>
</evidence>
<protein>
    <recommendedName>
        <fullName evidence="3">HIRAN domain-containing protein</fullName>
    </recommendedName>
</protein>
<dbReference type="RefSeq" id="WP_182944370.1">
    <property type="nucleotide sequence ID" value="NZ_JABEQH010000020.1"/>
</dbReference>
<name>A0A7W4P496_9PROT</name>
<dbReference type="EMBL" id="JABEQH010000020">
    <property type="protein sequence ID" value="MBB2177026.1"/>
    <property type="molecule type" value="Genomic_DNA"/>
</dbReference>
<dbReference type="Pfam" id="PF08797">
    <property type="entry name" value="HIRAN"/>
    <property type="match status" value="1"/>
</dbReference>
<gene>
    <name evidence="4" type="ORF">HLH21_14035</name>
</gene>
<dbReference type="AlphaFoldDB" id="A0A7W4P496"/>
<keyword evidence="5" id="KW-1185">Reference proteome</keyword>
<proteinExistence type="predicted"/>
<dbReference type="InterPro" id="IPR014905">
    <property type="entry name" value="HIRAN"/>
</dbReference>
<feature type="domain" description="HIRAN" evidence="3">
    <location>
        <begin position="153"/>
        <end position="221"/>
    </location>
</feature>
<reference evidence="4 5" key="1">
    <citation type="submission" date="2020-04" db="EMBL/GenBank/DDBJ databases">
        <title>Description of novel Gluconacetobacter.</title>
        <authorList>
            <person name="Sombolestani A."/>
        </authorList>
    </citation>
    <scope>NUCLEOTIDE SEQUENCE [LARGE SCALE GENOMIC DNA]</scope>
    <source>
        <strain evidence="4 5">LMG 21312</strain>
    </source>
</reference>
<dbReference type="GO" id="GO:0016818">
    <property type="term" value="F:hydrolase activity, acting on acid anhydrides, in phosphorus-containing anhydrides"/>
    <property type="evidence" value="ECO:0007669"/>
    <property type="project" value="InterPro"/>
</dbReference>
<keyword evidence="2" id="KW-0378">Hydrolase</keyword>
<organism evidence="4 5">
    <name type="scientific">Gluconacetobacter johannae</name>
    <dbReference type="NCBI Taxonomy" id="112140"/>
    <lineage>
        <taxon>Bacteria</taxon>
        <taxon>Pseudomonadati</taxon>
        <taxon>Pseudomonadota</taxon>
        <taxon>Alphaproteobacteria</taxon>
        <taxon>Acetobacterales</taxon>
        <taxon>Acetobacteraceae</taxon>
        <taxon>Gluconacetobacter</taxon>
    </lineage>
</organism>
<evidence type="ECO:0000259" key="3">
    <source>
        <dbReference type="Pfam" id="PF08797"/>
    </source>
</evidence>
<dbReference type="Proteomes" id="UP000561066">
    <property type="component" value="Unassembled WGS sequence"/>
</dbReference>
<comment type="caution">
    <text evidence="4">The sequence shown here is derived from an EMBL/GenBank/DDBJ whole genome shotgun (WGS) entry which is preliminary data.</text>
</comment>
<accession>A0A7W4P496</accession>
<keyword evidence="1" id="KW-0479">Metal-binding</keyword>
<dbReference type="Gene3D" id="3.30.70.2330">
    <property type="match status" value="1"/>
</dbReference>